<feature type="region of interest" description="Disordered" evidence="1">
    <location>
        <begin position="304"/>
        <end position="328"/>
    </location>
</feature>
<dbReference type="PANTHER" id="PTHR10699">
    <property type="entry name" value="NEUROMODULIN"/>
    <property type="match status" value="1"/>
</dbReference>
<protein>
    <recommendedName>
        <fullName evidence="3">RIIa domain-containing protein</fullName>
    </recommendedName>
</protein>
<dbReference type="InterPro" id="IPR000048">
    <property type="entry name" value="IQ_motif_EF-hand-BS"/>
</dbReference>
<dbReference type="Pfam" id="PF00612">
    <property type="entry name" value="IQ"/>
    <property type="match status" value="2"/>
</dbReference>
<dbReference type="InterPro" id="IPR003117">
    <property type="entry name" value="cAMP_dep_PK_reg_su_I/II_a/b"/>
</dbReference>
<dbReference type="Proteomes" id="UP000054630">
    <property type="component" value="Unassembled WGS sequence"/>
</dbReference>
<dbReference type="GO" id="GO:0005516">
    <property type="term" value="F:calmodulin binding"/>
    <property type="evidence" value="ECO:0007669"/>
    <property type="project" value="TreeGrafter"/>
</dbReference>
<keyword evidence="2" id="KW-0812">Transmembrane</keyword>
<dbReference type="Gene3D" id="1.20.890.10">
    <property type="entry name" value="cAMP-dependent protein kinase regulatory subunit, dimerization-anchoring domain"/>
    <property type="match status" value="1"/>
</dbReference>
<dbReference type="InterPro" id="IPR047579">
    <property type="entry name" value="DD_CABYR_SP17"/>
</dbReference>
<evidence type="ECO:0000313" key="5">
    <source>
        <dbReference type="Proteomes" id="UP000054630"/>
    </source>
</evidence>
<name>A0A0V0SFV1_9BILA</name>
<gene>
    <name evidence="4" type="ORF">T07_6837</name>
</gene>
<feature type="domain" description="RIIa" evidence="3">
    <location>
        <begin position="113"/>
        <end position="150"/>
    </location>
</feature>
<evidence type="ECO:0000259" key="3">
    <source>
        <dbReference type="SMART" id="SM00394"/>
    </source>
</evidence>
<evidence type="ECO:0000256" key="1">
    <source>
        <dbReference type="SAM" id="MobiDB-lite"/>
    </source>
</evidence>
<evidence type="ECO:0000256" key="2">
    <source>
        <dbReference type="SAM" id="Phobius"/>
    </source>
</evidence>
<dbReference type="SMART" id="SM00394">
    <property type="entry name" value="RIIa"/>
    <property type="match status" value="1"/>
</dbReference>
<dbReference type="SUPFAM" id="SSF47391">
    <property type="entry name" value="Dimerization-anchoring domain of cAMP-dependent PK regulatory subunit"/>
    <property type="match status" value="1"/>
</dbReference>
<dbReference type="PANTHER" id="PTHR10699:SF11">
    <property type="entry name" value="IGLOO, ISOFORM A"/>
    <property type="match status" value="1"/>
</dbReference>
<dbReference type="PROSITE" id="PS50096">
    <property type="entry name" value="IQ"/>
    <property type="match status" value="2"/>
</dbReference>
<sequence length="328" mass="36401">MENSIFTNRVIAVGFAVIVIIIIIVIIVVVDAAAAAATSSAGTQSKQRLQCALDRWMKLTNVHFSIAPLEHLLARRSNRLLILALLLSKFYPTTLSYVQMPQSSVDLENAIPPGLRPLLVALAREVLCYRPRDICSFCALFFQTLLQVREEVHDNPLNNKEMYAAFQTTLTKEVGFVGNRVGVTARRLGLPSSDDKTAAMESVESKATIQQNNSMQGDSDPVKISSATKIQANIRGYLTRKHLQQEGIKIYHNHNEILHPERGRSMSMDARHERVLSPEEAAVMIQASVRSFLTRKHLEAQGVLYPRKASSQNQRQNGNGQDAISGTV</sequence>
<dbReference type="CDD" id="cd12100">
    <property type="entry name" value="DD_CABYR_SP17"/>
    <property type="match status" value="1"/>
</dbReference>
<evidence type="ECO:0000313" key="4">
    <source>
        <dbReference type="EMBL" id="KRX25489.1"/>
    </source>
</evidence>
<dbReference type="Gene3D" id="1.20.5.190">
    <property type="match status" value="1"/>
</dbReference>
<dbReference type="OrthoDB" id="252964at2759"/>
<dbReference type="AlphaFoldDB" id="A0A0V0SFV1"/>
<keyword evidence="2" id="KW-1133">Transmembrane helix</keyword>
<keyword evidence="2" id="KW-0472">Membrane</keyword>
<feature type="compositionally biased region" description="Low complexity" evidence="1">
    <location>
        <begin position="312"/>
        <end position="321"/>
    </location>
</feature>
<dbReference type="EMBL" id="JYDL01000012">
    <property type="protein sequence ID" value="KRX25489.1"/>
    <property type="molecule type" value="Genomic_DNA"/>
</dbReference>
<reference evidence="4 5" key="1">
    <citation type="submission" date="2015-01" db="EMBL/GenBank/DDBJ databases">
        <title>Evolution of Trichinella species and genotypes.</title>
        <authorList>
            <person name="Korhonen P.K."/>
            <person name="Edoardo P."/>
            <person name="Giuseppe L.R."/>
            <person name="Gasser R.B."/>
        </authorList>
    </citation>
    <scope>NUCLEOTIDE SEQUENCE [LARGE SCALE GENOMIC DNA]</scope>
    <source>
        <strain evidence="4">ISS37</strain>
    </source>
</reference>
<proteinExistence type="predicted"/>
<feature type="transmembrane region" description="Helical" evidence="2">
    <location>
        <begin position="12"/>
        <end position="38"/>
    </location>
</feature>
<comment type="caution">
    <text evidence="4">The sequence shown here is derived from an EMBL/GenBank/DDBJ whole genome shotgun (WGS) entry which is preliminary data.</text>
</comment>
<keyword evidence="5" id="KW-1185">Reference proteome</keyword>
<dbReference type="STRING" id="6336.A0A0V0SFV1"/>
<dbReference type="Pfam" id="PF02197">
    <property type="entry name" value="RIIa"/>
    <property type="match status" value="1"/>
</dbReference>
<dbReference type="SMART" id="SM00015">
    <property type="entry name" value="IQ"/>
    <property type="match status" value="2"/>
</dbReference>
<organism evidence="4 5">
    <name type="scientific">Trichinella nelsoni</name>
    <dbReference type="NCBI Taxonomy" id="6336"/>
    <lineage>
        <taxon>Eukaryota</taxon>
        <taxon>Metazoa</taxon>
        <taxon>Ecdysozoa</taxon>
        <taxon>Nematoda</taxon>
        <taxon>Enoplea</taxon>
        <taxon>Dorylaimia</taxon>
        <taxon>Trichinellida</taxon>
        <taxon>Trichinellidae</taxon>
        <taxon>Trichinella</taxon>
    </lineage>
</organism>
<accession>A0A0V0SFV1</accession>